<comment type="catalytic activity">
    <reaction evidence="8 9">
        <text>D-gluconate + ATP = 6-phospho-D-gluconate + ADP + H(+)</text>
        <dbReference type="Rhea" id="RHEA:19433"/>
        <dbReference type="ChEBI" id="CHEBI:15378"/>
        <dbReference type="ChEBI" id="CHEBI:18391"/>
        <dbReference type="ChEBI" id="CHEBI:30616"/>
        <dbReference type="ChEBI" id="CHEBI:58759"/>
        <dbReference type="ChEBI" id="CHEBI:456216"/>
        <dbReference type="EC" id="2.7.1.12"/>
    </reaction>
</comment>
<dbReference type="STRING" id="56408.A0A1E5R7R1"/>
<dbReference type="EMBL" id="LPNM01000009">
    <property type="protein sequence ID" value="OEJ82950.1"/>
    <property type="molecule type" value="Genomic_DNA"/>
</dbReference>
<evidence type="ECO:0000313" key="11">
    <source>
        <dbReference type="EMBL" id="OEJ82950.1"/>
    </source>
</evidence>
<evidence type="ECO:0000313" key="12">
    <source>
        <dbReference type="Proteomes" id="UP000095728"/>
    </source>
</evidence>
<comment type="similarity">
    <text evidence="2 9">Belongs to the gluconokinase GntK/GntV family.</text>
</comment>
<dbReference type="GO" id="GO:0005737">
    <property type="term" value="C:cytoplasm"/>
    <property type="evidence" value="ECO:0007669"/>
    <property type="project" value="TreeGrafter"/>
</dbReference>
<dbReference type="InParanoid" id="A0A1E5R7R1"/>
<keyword evidence="12" id="KW-1185">Reference proteome</keyword>
<dbReference type="PANTHER" id="PTHR43442:SF3">
    <property type="entry name" value="GLUCONOKINASE-RELATED"/>
    <property type="match status" value="1"/>
</dbReference>
<dbReference type="UniPathway" id="UPA00792"/>
<evidence type="ECO:0000256" key="6">
    <source>
        <dbReference type="ARBA" id="ARBA00022777"/>
    </source>
</evidence>
<protein>
    <recommendedName>
        <fullName evidence="3 9">Gluconokinase</fullName>
        <ecNumber evidence="3 9">2.7.1.12</ecNumber>
    </recommendedName>
</protein>
<reference evidence="12" key="1">
    <citation type="journal article" date="2016" name="Genome Announc.">
        <title>Genome sequences of three species of Hanseniaspora isolated from spontaneous wine fermentations.</title>
        <authorList>
            <person name="Sternes P.R."/>
            <person name="Lee D."/>
            <person name="Kutyna D.R."/>
            <person name="Borneman A.R."/>
        </authorList>
    </citation>
    <scope>NUCLEOTIDE SEQUENCE [LARGE SCALE GENOMIC DNA]</scope>
    <source>
        <strain evidence="12">AWRI3579</strain>
    </source>
</reference>
<evidence type="ECO:0000256" key="1">
    <source>
        <dbReference type="ARBA" id="ARBA00004875"/>
    </source>
</evidence>
<proteinExistence type="inferred from homology"/>
<feature type="domain" description="APS kinase" evidence="10">
    <location>
        <begin position="4"/>
        <end position="126"/>
    </location>
</feature>
<dbReference type="OrthoDB" id="275177at2759"/>
<dbReference type="GO" id="GO:0005524">
    <property type="term" value="F:ATP binding"/>
    <property type="evidence" value="ECO:0007669"/>
    <property type="project" value="UniProtKB-KW"/>
</dbReference>
<keyword evidence="6 9" id="KW-0418">Kinase</keyword>
<evidence type="ECO:0000256" key="2">
    <source>
        <dbReference type="ARBA" id="ARBA00008420"/>
    </source>
</evidence>
<dbReference type="InterPro" id="IPR059117">
    <property type="entry name" value="APS_kinase_dom"/>
</dbReference>
<evidence type="ECO:0000256" key="9">
    <source>
        <dbReference type="RuleBase" id="RU363066"/>
    </source>
</evidence>
<dbReference type="AlphaFoldDB" id="A0A1E5R7R1"/>
<keyword evidence="4 9" id="KW-0808">Transferase</keyword>
<name>A0A1E5R7R1_9ASCO</name>
<dbReference type="Gene3D" id="3.40.50.300">
    <property type="entry name" value="P-loop containing nucleotide triphosphate hydrolases"/>
    <property type="match status" value="1"/>
</dbReference>
<evidence type="ECO:0000256" key="5">
    <source>
        <dbReference type="ARBA" id="ARBA00022741"/>
    </source>
</evidence>
<dbReference type="CDD" id="cd02021">
    <property type="entry name" value="GntK"/>
    <property type="match status" value="1"/>
</dbReference>
<evidence type="ECO:0000256" key="4">
    <source>
        <dbReference type="ARBA" id="ARBA00022679"/>
    </source>
</evidence>
<dbReference type="PANTHER" id="PTHR43442">
    <property type="entry name" value="GLUCONOKINASE-RELATED"/>
    <property type="match status" value="1"/>
</dbReference>
<dbReference type="InterPro" id="IPR006001">
    <property type="entry name" value="Therm_gnt_kin"/>
</dbReference>
<comment type="pathway">
    <text evidence="1 9">Carbohydrate acid metabolism; D-gluconate degradation.</text>
</comment>
<evidence type="ECO:0000256" key="8">
    <source>
        <dbReference type="ARBA" id="ARBA00048090"/>
    </source>
</evidence>
<keyword evidence="5 9" id="KW-0547">Nucleotide-binding</keyword>
<gene>
    <name evidence="11" type="ORF">AWRI3579_g3233</name>
</gene>
<sequence length="259" mass="29436">MERPTVVVIGGTAGTGKSTVADSLVGLLRLKYPSAEFLEGDSLHPPANVAKMTAGVPLHDEDRWGWLEKVSEESTANAKKNDGISIITCSALKKKYREYISNHSKETTFFFIMIYASKEEIKKRLTRREGHFMKANMLESQFADLELPMSIEQEPESRVITVDGRLQNHVLLNVFQMAFDLLKFRPLEVQIWEIFHLYRDETHPDGRDADFQGVHVDLIINELSWVHVASLKNELRKMREAGKLCNPDGAGQYYVVNKA</sequence>
<evidence type="ECO:0000256" key="7">
    <source>
        <dbReference type="ARBA" id="ARBA00022840"/>
    </source>
</evidence>
<accession>A0A1E5R7R1</accession>
<dbReference type="SUPFAM" id="SSF52540">
    <property type="entry name" value="P-loop containing nucleoside triphosphate hydrolases"/>
    <property type="match status" value="1"/>
</dbReference>
<dbReference type="InterPro" id="IPR027417">
    <property type="entry name" value="P-loop_NTPase"/>
</dbReference>
<dbReference type="EC" id="2.7.1.12" evidence="3 9"/>
<keyword evidence="7 9" id="KW-0067">ATP-binding</keyword>
<dbReference type="FunCoup" id="A0A1E5R7R1">
    <property type="interactions" value="1112"/>
</dbReference>
<dbReference type="NCBIfam" id="TIGR01313">
    <property type="entry name" value="therm_gnt_kin"/>
    <property type="match status" value="1"/>
</dbReference>
<dbReference type="Proteomes" id="UP000095728">
    <property type="component" value="Unassembled WGS sequence"/>
</dbReference>
<comment type="caution">
    <text evidence="11">The sequence shown here is derived from an EMBL/GenBank/DDBJ whole genome shotgun (WGS) entry which is preliminary data.</text>
</comment>
<dbReference type="GO" id="GO:0005975">
    <property type="term" value="P:carbohydrate metabolic process"/>
    <property type="evidence" value="ECO:0007669"/>
    <property type="project" value="InterPro"/>
</dbReference>
<evidence type="ECO:0000256" key="3">
    <source>
        <dbReference type="ARBA" id="ARBA00012054"/>
    </source>
</evidence>
<organism evidence="11 12">
    <name type="scientific">Hanseniaspora osmophila</name>
    <dbReference type="NCBI Taxonomy" id="56408"/>
    <lineage>
        <taxon>Eukaryota</taxon>
        <taxon>Fungi</taxon>
        <taxon>Dikarya</taxon>
        <taxon>Ascomycota</taxon>
        <taxon>Saccharomycotina</taxon>
        <taxon>Saccharomycetes</taxon>
        <taxon>Saccharomycodales</taxon>
        <taxon>Saccharomycodaceae</taxon>
        <taxon>Hanseniaspora</taxon>
    </lineage>
</organism>
<dbReference type="Pfam" id="PF01583">
    <property type="entry name" value="APS_kinase"/>
    <property type="match status" value="1"/>
</dbReference>
<dbReference type="GO" id="GO:0046316">
    <property type="term" value="F:gluconokinase activity"/>
    <property type="evidence" value="ECO:0007669"/>
    <property type="project" value="UniProtKB-EC"/>
</dbReference>
<evidence type="ECO:0000259" key="10">
    <source>
        <dbReference type="Pfam" id="PF01583"/>
    </source>
</evidence>